<dbReference type="Proteomes" id="UP001605036">
    <property type="component" value="Unassembled WGS sequence"/>
</dbReference>
<reference evidence="1 2" key="1">
    <citation type="submission" date="2024-09" db="EMBL/GenBank/DDBJ databases">
        <title>Chromosome-scale assembly of Riccia fluitans.</title>
        <authorList>
            <person name="Paukszto L."/>
            <person name="Sawicki J."/>
            <person name="Karawczyk K."/>
            <person name="Piernik-Szablinska J."/>
            <person name="Szczecinska M."/>
            <person name="Mazdziarz M."/>
        </authorList>
    </citation>
    <scope>NUCLEOTIDE SEQUENCE [LARGE SCALE GENOMIC DNA]</scope>
    <source>
        <strain evidence="1">Rf_01</strain>
        <tissue evidence="1">Aerial parts of the thallus</tissue>
    </source>
</reference>
<proteinExistence type="predicted"/>
<name>A0ABD1YF65_9MARC</name>
<dbReference type="AlphaFoldDB" id="A0ABD1YF65"/>
<dbReference type="InterPro" id="IPR021489">
    <property type="entry name" value="DUF3143"/>
</dbReference>
<accession>A0ABD1YF65</accession>
<protein>
    <submittedName>
        <fullName evidence="1">Uncharacterized protein</fullName>
    </submittedName>
</protein>
<organism evidence="1 2">
    <name type="scientific">Riccia fluitans</name>
    <dbReference type="NCBI Taxonomy" id="41844"/>
    <lineage>
        <taxon>Eukaryota</taxon>
        <taxon>Viridiplantae</taxon>
        <taxon>Streptophyta</taxon>
        <taxon>Embryophyta</taxon>
        <taxon>Marchantiophyta</taxon>
        <taxon>Marchantiopsida</taxon>
        <taxon>Marchantiidae</taxon>
        <taxon>Marchantiales</taxon>
        <taxon>Ricciaceae</taxon>
        <taxon>Riccia</taxon>
    </lineage>
</organism>
<dbReference type="PANTHER" id="PTHR35765:SF2">
    <property type="entry name" value="OS05G0569200 PROTEIN"/>
    <property type="match status" value="1"/>
</dbReference>
<gene>
    <name evidence="1" type="ORF">R1flu_013996</name>
</gene>
<evidence type="ECO:0000313" key="2">
    <source>
        <dbReference type="Proteomes" id="UP001605036"/>
    </source>
</evidence>
<dbReference type="PANTHER" id="PTHR35765">
    <property type="entry name" value="OS05G0569200 PROTEIN"/>
    <property type="match status" value="1"/>
</dbReference>
<keyword evidence="2" id="KW-1185">Reference proteome</keyword>
<dbReference type="Pfam" id="PF11341">
    <property type="entry name" value="DUF3143"/>
    <property type="match status" value="1"/>
</dbReference>
<dbReference type="EMBL" id="JBHFFA010000004">
    <property type="protein sequence ID" value="KAL2629310.1"/>
    <property type="molecule type" value="Genomic_DNA"/>
</dbReference>
<evidence type="ECO:0000313" key="1">
    <source>
        <dbReference type="EMBL" id="KAL2629310.1"/>
    </source>
</evidence>
<comment type="caution">
    <text evidence="1">The sequence shown here is derived from an EMBL/GenBank/DDBJ whole genome shotgun (WGS) entry which is preliminary data.</text>
</comment>
<sequence>MTTSKIFCNSILGLAFDRSLAVGYRIELKVSRYPEIEEQQEALRSKPIDGLHSFSNIDDVDIASKSHSLPLGIRNVKLEAEFTILVGPKVPKTSAGPFGKSSSERQIELDWHAQLSLDLTDLYVRYLKSGPGNLERDIERKFSYALSREDLENAILGEGSLSKLFLKAPNGSSIADVPAETDTLTSRSFWCQSYITKFIRK</sequence>